<evidence type="ECO:0000313" key="6">
    <source>
        <dbReference type="WBParaSite" id="MCU_011093-RB"/>
    </source>
</evidence>
<feature type="domain" description="Ubiquitin fusion degradation protein UFD1 N-terminal subdomain 1" evidence="4">
    <location>
        <begin position="71"/>
        <end position="169"/>
    </location>
</feature>
<dbReference type="Gene3D" id="3.10.330.10">
    <property type="match status" value="1"/>
</dbReference>
<keyword evidence="2" id="KW-0833">Ubl conjugation pathway</keyword>
<dbReference type="GO" id="GO:0006511">
    <property type="term" value="P:ubiquitin-dependent protein catabolic process"/>
    <property type="evidence" value="ECO:0007669"/>
    <property type="project" value="InterPro"/>
</dbReference>
<evidence type="ECO:0000256" key="3">
    <source>
        <dbReference type="SAM" id="MobiDB-lite"/>
    </source>
</evidence>
<evidence type="ECO:0000256" key="1">
    <source>
        <dbReference type="ARBA" id="ARBA00006043"/>
    </source>
</evidence>
<sequence length="362" mass="40370">MTHPRIMLTANSCRLRVNGLYSIRSPLFECRPVLNFPKVNASLQDGKPLSFVFHRTHFQFEMLFPHMGSTFSTSYQCFSHSFTPGKAREDIKDGGKILMPPSALEHLTRLNAQNPMTFKLTNPAANRSTHCGVLEFVADEGRIYVPYWMLQNLCLEEGDVVHVKSIVLPVATFAKFQPQSESFLDISNPKAVLEYALRKFACLTVDDMLAITYNDTKYELKVLELQPARAVRIIECDMSVDFAPPVGYVEKHVLKEKTSANDEDNEALIPDQAKGLKIFGGAGCRLDGRSHETSTAGVAAAPGPTITQRGIPNFDYQPGSLTFLRVTNKQKEEEPEESAATFRPFEGQGVKLKPSSKKLIHS</sequence>
<dbReference type="InterPro" id="IPR055418">
    <property type="entry name" value="UFD1_N2"/>
</dbReference>
<dbReference type="Pfam" id="PF24842">
    <property type="entry name" value="UFD1_N2"/>
    <property type="match status" value="1"/>
</dbReference>
<dbReference type="WBParaSite" id="MCU_011093-RB">
    <property type="protein sequence ID" value="MCU_011093-RB"/>
    <property type="gene ID" value="MCU_011093"/>
</dbReference>
<comment type="similarity">
    <text evidence="1">Belongs to the UFD1 family.</text>
</comment>
<dbReference type="GO" id="GO:0034098">
    <property type="term" value="C:VCP-NPL4-UFD1 AAA ATPase complex"/>
    <property type="evidence" value="ECO:0007669"/>
    <property type="project" value="TreeGrafter"/>
</dbReference>
<feature type="region of interest" description="Disordered" evidence="3">
    <location>
        <begin position="328"/>
        <end position="362"/>
    </location>
</feature>
<accession>A0A5K3FTB3</accession>
<organism evidence="6">
    <name type="scientific">Mesocestoides corti</name>
    <name type="common">Flatworm</name>
    <dbReference type="NCBI Taxonomy" id="53468"/>
    <lineage>
        <taxon>Eukaryota</taxon>
        <taxon>Metazoa</taxon>
        <taxon>Spiralia</taxon>
        <taxon>Lophotrochozoa</taxon>
        <taxon>Platyhelminthes</taxon>
        <taxon>Cestoda</taxon>
        <taxon>Eucestoda</taxon>
        <taxon>Cyclophyllidea</taxon>
        <taxon>Mesocestoididae</taxon>
        <taxon>Mesocestoides</taxon>
    </lineage>
</organism>
<dbReference type="InterPro" id="IPR042299">
    <property type="entry name" value="Ufd1-like_Nn"/>
</dbReference>
<dbReference type="GO" id="GO:0036503">
    <property type="term" value="P:ERAD pathway"/>
    <property type="evidence" value="ECO:0007669"/>
    <property type="project" value="TreeGrafter"/>
</dbReference>
<reference evidence="6" key="1">
    <citation type="submission" date="2019-11" db="UniProtKB">
        <authorList>
            <consortium name="WormBaseParasite"/>
        </authorList>
    </citation>
    <scope>IDENTIFICATION</scope>
</reference>
<dbReference type="InterPro" id="IPR055417">
    <property type="entry name" value="UFD1_N1"/>
</dbReference>
<dbReference type="AlphaFoldDB" id="A0A5K3FTB3"/>
<name>A0A5K3FTB3_MESCO</name>
<dbReference type="Pfam" id="PF03152">
    <property type="entry name" value="UFD1_N1"/>
    <property type="match status" value="1"/>
</dbReference>
<evidence type="ECO:0000259" key="5">
    <source>
        <dbReference type="Pfam" id="PF24842"/>
    </source>
</evidence>
<feature type="domain" description="Ubiquitin fusion degradation protein UFD1 N-terminal subdomain 2" evidence="5">
    <location>
        <begin position="171"/>
        <end position="245"/>
    </location>
</feature>
<evidence type="ECO:0000256" key="2">
    <source>
        <dbReference type="ARBA" id="ARBA00022786"/>
    </source>
</evidence>
<dbReference type="FunFam" id="3.10.330.10:FF:000002">
    <property type="entry name" value="ubiquitin fusion degradation protein 1 homolog"/>
    <property type="match status" value="1"/>
</dbReference>
<dbReference type="PANTHER" id="PTHR12555:SF13">
    <property type="entry name" value="UBIQUITIN RECOGNITION FACTOR IN ER-ASSOCIATED DEGRADATION PROTEIN 1"/>
    <property type="match status" value="1"/>
</dbReference>
<proteinExistence type="inferred from homology"/>
<dbReference type="PANTHER" id="PTHR12555">
    <property type="entry name" value="UBIQUITIN FUSION DEGRADATON PROTEIN 1"/>
    <property type="match status" value="1"/>
</dbReference>
<evidence type="ECO:0000259" key="4">
    <source>
        <dbReference type="Pfam" id="PF03152"/>
    </source>
</evidence>
<dbReference type="GO" id="GO:0031593">
    <property type="term" value="F:polyubiquitin modification-dependent protein binding"/>
    <property type="evidence" value="ECO:0007669"/>
    <property type="project" value="TreeGrafter"/>
</dbReference>
<dbReference type="Gene3D" id="2.40.40.50">
    <property type="entry name" value="Ubiquitin fusion degradation protein UFD1, N-terminal domain"/>
    <property type="match status" value="1"/>
</dbReference>
<dbReference type="FunFam" id="2.40.40.50:FF:000001">
    <property type="entry name" value="Ubiquitin fusion degradation protein 1 homolog"/>
    <property type="match status" value="1"/>
</dbReference>
<protein>
    <submittedName>
        <fullName evidence="6">Ubiquitin fusion degradation protein 1 homolog</fullName>
    </submittedName>
</protein>
<dbReference type="InterPro" id="IPR004854">
    <property type="entry name" value="Ufd1-like"/>
</dbReference>